<protein>
    <recommendedName>
        <fullName evidence="3">DUF1996 domain-containing protein</fullName>
    </recommendedName>
</protein>
<feature type="region of interest" description="Disordered" evidence="1">
    <location>
        <begin position="474"/>
        <end position="503"/>
    </location>
</feature>
<evidence type="ECO:0000259" key="3">
    <source>
        <dbReference type="Pfam" id="PF09362"/>
    </source>
</evidence>
<dbReference type="STRING" id="675120.M2XKF4"/>
<dbReference type="OrthoDB" id="74764at2759"/>
<organism evidence="4 5">
    <name type="scientific">Dothistroma septosporum (strain NZE10 / CBS 128990)</name>
    <name type="common">Red band needle blight fungus</name>
    <name type="synonym">Mycosphaerella pini</name>
    <dbReference type="NCBI Taxonomy" id="675120"/>
    <lineage>
        <taxon>Eukaryota</taxon>
        <taxon>Fungi</taxon>
        <taxon>Dikarya</taxon>
        <taxon>Ascomycota</taxon>
        <taxon>Pezizomycotina</taxon>
        <taxon>Dothideomycetes</taxon>
        <taxon>Dothideomycetidae</taxon>
        <taxon>Mycosphaerellales</taxon>
        <taxon>Mycosphaerellaceae</taxon>
        <taxon>Dothistroma</taxon>
    </lineage>
</organism>
<sequence length="503" mass="53997">MKTSSTTLAALALAGNAAAFWRMPCRSHTGIARMDPLVAPDSVADHSHIIFGGGNFGVNTTYEDLAQCTGEQDCTSCGVYEDQSAYWTPPLYFKHQNGTVEMVPNVGGMLAYYLFYLDNLEPFPEGFAMIAGDPTYRNFTGPFPDTQLSSWPTDPTNQFFLQQRAIGFNCLNYAKDPEASLYRHEFPAKSYMDVNCADGLRMEMAFPSCGKKGVLDSTDHKSHVAYPSLVKEGNCPEGFDAHYPFLFFETIYATQNFAGMPGEFLVSTGDPVGTSYHADFIMGWKSADFLGQAIETCTNASGEVEDCPLFTLQNDADAAQCTFPMPETFKGDDCAGPRDGLPVGVPVQYGPEPATKYAVPGREGVATTAVPQTSAPATYSQSAPVYSPVNPSDTKTAEGGIVQGAAAAASTLLGYGSVSSSTSCSSSQITQAPAYSASQDDNIVSTTYITQGNEVIEVVIEETEITVTATAEATPSASGYAAPGYDSKHKRHLEKHQHRHARL</sequence>
<evidence type="ECO:0000313" key="5">
    <source>
        <dbReference type="Proteomes" id="UP000016933"/>
    </source>
</evidence>
<feature type="signal peptide" evidence="2">
    <location>
        <begin position="1"/>
        <end position="19"/>
    </location>
</feature>
<keyword evidence="5" id="KW-1185">Reference proteome</keyword>
<dbReference type="PANTHER" id="PTHR43662:SF7">
    <property type="entry name" value="DUF1996 DOMAIN-CONTAINING PROTEIN"/>
    <property type="match status" value="1"/>
</dbReference>
<dbReference type="EMBL" id="KB446540">
    <property type="protein sequence ID" value="EME42972.1"/>
    <property type="molecule type" value="Genomic_DNA"/>
</dbReference>
<evidence type="ECO:0000256" key="2">
    <source>
        <dbReference type="SAM" id="SignalP"/>
    </source>
</evidence>
<feature type="domain" description="DUF1996" evidence="3">
    <location>
        <begin position="35"/>
        <end position="284"/>
    </location>
</feature>
<dbReference type="OMA" id="ANCKDGI"/>
<gene>
    <name evidence="4" type="ORF">DOTSEDRAFT_72402</name>
</gene>
<feature type="region of interest" description="Disordered" evidence="1">
    <location>
        <begin position="373"/>
        <end position="394"/>
    </location>
</feature>
<dbReference type="Pfam" id="PF09362">
    <property type="entry name" value="DUF1996"/>
    <property type="match status" value="1"/>
</dbReference>
<dbReference type="eggNOG" id="ENOG502QW32">
    <property type="taxonomic scope" value="Eukaryota"/>
</dbReference>
<reference evidence="4 5" key="2">
    <citation type="journal article" date="2012" name="PLoS Pathog.">
        <title>Diverse lifestyles and strategies of plant pathogenesis encoded in the genomes of eighteen Dothideomycetes fungi.</title>
        <authorList>
            <person name="Ohm R.A."/>
            <person name="Feau N."/>
            <person name="Henrissat B."/>
            <person name="Schoch C.L."/>
            <person name="Horwitz B.A."/>
            <person name="Barry K.W."/>
            <person name="Condon B.J."/>
            <person name="Copeland A.C."/>
            <person name="Dhillon B."/>
            <person name="Glaser F."/>
            <person name="Hesse C.N."/>
            <person name="Kosti I."/>
            <person name="LaButti K."/>
            <person name="Lindquist E.A."/>
            <person name="Lucas S."/>
            <person name="Salamov A.A."/>
            <person name="Bradshaw R.E."/>
            <person name="Ciuffetti L."/>
            <person name="Hamelin R.C."/>
            <person name="Kema G.H.J."/>
            <person name="Lawrence C."/>
            <person name="Scott J.A."/>
            <person name="Spatafora J.W."/>
            <person name="Turgeon B.G."/>
            <person name="de Wit P.J.G.M."/>
            <person name="Zhong S."/>
            <person name="Goodwin S.B."/>
            <person name="Grigoriev I.V."/>
        </authorList>
    </citation>
    <scope>NUCLEOTIDE SEQUENCE [LARGE SCALE GENOMIC DNA]</scope>
    <source>
        <strain evidence="5">NZE10 / CBS 128990</strain>
    </source>
</reference>
<accession>M2XKF4</accession>
<keyword evidence="2" id="KW-0732">Signal</keyword>
<dbReference type="AlphaFoldDB" id="M2XKF4"/>
<evidence type="ECO:0000256" key="1">
    <source>
        <dbReference type="SAM" id="MobiDB-lite"/>
    </source>
</evidence>
<feature type="compositionally biased region" description="Basic residues" evidence="1">
    <location>
        <begin position="488"/>
        <end position="503"/>
    </location>
</feature>
<proteinExistence type="predicted"/>
<feature type="chain" id="PRO_5004029516" description="DUF1996 domain-containing protein" evidence="2">
    <location>
        <begin position="20"/>
        <end position="503"/>
    </location>
</feature>
<evidence type="ECO:0000313" key="4">
    <source>
        <dbReference type="EMBL" id="EME42972.1"/>
    </source>
</evidence>
<dbReference type="HOGENOM" id="CLU_014722_1_1_1"/>
<name>M2XKF4_DOTSN</name>
<dbReference type="Proteomes" id="UP000016933">
    <property type="component" value="Unassembled WGS sequence"/>
</dbReference>
<dbReference type="PANTHER" id="PTHR43662">
    <property type="match status" value="1"/>
</dbReference>
<reference evidence="5" key="1">
    <citation type="journal article" date="2012" name="PLoS Genet.">
        <title>The genomes of the fungal plant pathogens Cladosporium fulvum and Dothistroma septosporum reveal adaptation to different hosts and lifestyles but also signatures of common ancestry.</title>
        <authorList>
            <person name="de Wit P.J.G.M."/>
            <person name="van der Burgt A."/>
            <person name="Oekmen B."/>
            <person name="Stergiopoulos I."/>
            <person name="Abd-Elsalam K.A."/>
            <person name="Aerts A.L."/>
            <person name="Bahkali A.H."/>
            <person name="Beenen H.G."/>
            <person name="Chettri P."/>
            <person name="Cox M.P."/>
            <person name="Datema E."/>
            <person name="de Vries R.P."/>
            <person name="Dhillon B."/>
            <person name="Ganley A.R."/>
            <person name="Griffiths S.A."/>
            <person name="Guo Y."/>
            <person name="Hamelin R.C."/>
            <person name="Henrissat B."/>
            <person name="Kabir M.S."/>
            <person name="Jashni M.K."/>
            <person name="Kema G."/>
            <person name="Klaubauf S."/>
            <person name="Lapidus A."/>
            <person name="Levasseur A."/>
            <person name="Lindquist E."/>
            <person name="Mehrabi R."/>
            <person name="Ohm R.A."/>
            <person name="Owen T.J."/>
            <person name="Salamov A."/>
            <person name="Schwelm A."/>
            <person name="Schijlen E."/>
            <person name="Sun H."/>
            <person name="van den Burg H.A."/>
            <person name="van Ham R.C.H.J."/>
            <person name="Zhang S."/>
            <person name="Goodwin S.B."/>
            <person name="Grigoriev I.V."/>
            <person name="Collemare J."/>
            <person name="Bradshaw R.E."/>
        </authorList>
    </citation>
    <scope>NUCLEOTIDE SEQUENCE [LARGE SCALE GENOMIC DNA]</scope>
    <source>
        <strain evidence="5">NZE10 / CBS 128990</strain>
    </source>
</reference>
<dbReference type="InterPro" id="IPR018535">
    <property type="entry name" value="DUF1996"/>
</dbReference>